<proteinExistence type="predicted"/>
<accession>B6WUA6</accession>
<organism evidence="1 2">
    <name type="scientific">Desulfovibrio piger ATCC 29098</name>
    <dbReference type="NCBI Taxonomy" id="411464"/>
    <lineage>
        <taxon>Bacteria</taxon>
        <taxon>Pseudomonadati</taxon>
        <taxon>Thermodesulfobacteriota</taxon>
        <taxon>Desulfovibrionia</taxon>
        <taxon>Desulfovibrionales</taxon>
        <taxon>Desulfovibrionaceae</taxon>
        <taxon>Desulfovibrio</taxon>
    </lineage>
</organism>
<evidence type="ECO:0000313" key="2">
    <source>
        <dbReference type="Proteomes" id="UP000003676"/>
    </source>
</evidence>
<evidence type="ECO:0000313" key="1">
    <source>
        <dbReference type="EMBL" id="EEB33432.1"/>
    </source>
</evidence>
<comment type="caution">
    <text evidence="1">The sequence shown here is derived from an EMBL/GenBank/DDBJ whole genome shotgun (WGS) entry which is preliminary data.</text>
</comment>
<protein>
    <submittedName>
        <fullName evidence="1">Uncharacterized protein</fullName>
    </submittedName>
</protein>
<dbReference type="EMBL" id="ABXU01000047">
    <property type="protein sequence ID" value="EEB33432.1"/>
    <property type="molecule type" value="Genomic_DNA"/>
</dbReference>
<name>B6WUA6_9BACT</name>
<reference evidence="1 2" key="1">
    <citation type="submission" date="2008-10" db="EMBL/GenBank/DDBJ databases">
        <title>Draft genome sequence of Desulvovibrio piger (ATCC 29098).</title>
        <authorList>
            <person name="Sudarsanam P."/>
            <person name="Ley R."/>
            <person name="Guruge J."/>
            <person name="Turnbaugh P.J."/>
            <person name="Mahowald M."/>
            <person name="Liep D."/>
            <person name="Gordon J."/>
        </authorList>
    </citation>
    <scope>NUCLEOTIDE SEQUENCE [LARGE SCALE GENOMIC DNA]</scope>
    <source>
        <strain evidence="1 2">ATCC 29098</strain>
    </source>
</reference>
<dbReference type="Proteomes" id="UP000003676">
    <property type="component" value="Unassembled WGS sequence"/>
</dbReference>
<reference evidence="1 2" key="2">
    <citation type="submission" date="2008-10" db="EMBL/GenBank/DDBJ databases">
        <authorList>
            <person name="Fulton L."/>
            <person name="Clifton S."/>
            <person name="Fulton B."/>
            <person name="Xu J."/>
            <person name="Minx P."/>
            <person name="Pepin K.H."/>
            <person name="Johnson M."/>
            <person name="Bhonagiri V."/>
            <person name="Nash W.E."/>
            <person name="Mardis E.R."/>
            <person name="Wilson R.K."/>
        </authorList>
    </citation>
    <scope>NUCLEOTIDE SEQUENCE [LARGE SCALE GENOMIC DNA]</scope>
    <source>
        <strain evidence="1 2">ATCC 29098</strain>
    </source>
</reference>
<gene>
    <name evidence="1" type="ORF">DESPIG_01664</name>
</gene>
<dbReference type="AlphaFoldDB" id="B6WUA6"/>
<dbReference type="RefSeq" id="WP_006006613.1">
    <property type="nucleotide sequence ID" value="NZ_DS996358.1"/>
</dbReference>
<dbReference type="HOGENOM" id="CLU_1681590_0_0_7"/>
<sequence>VTSGQGGLVARVSGALSGVGGAIRDWWKGLGNPVTDTVPKLPTPPTAGVPVMPEVAAPKLPVLPPLEVQAGKLPEMPVLTVAAPTVPEPEAPEIAIPQAPSFDLTDPARTEGNVRSGGQSITIYGDIVLPSVQKAEDFGEAMRQYLQGEISMMEGMA</sequence>
<feature type="non-terminal residue" evidence="1">
    <location>
        <position position="1"/>
    </location>
</feature>